<name>X1A5M3_9ZZZZ</name>
<reference evidence="1" key="1">
    <citation type="journal article" date="2014" name="Front. Microbiol.">
        <title>High frequency of phylogenetically diverse reductive dehalogenase-homologous genes in deep subseafloor sedimentary metagenomes.</title>
        <authorList>
            <person name="Kawai M."/>
            <person name="Futagami T."/>
            <person name="Toyoda A."/>
            <person name="Takaki Y."/>
            <person name="Nishi S."/>
            <person name="Hori S."/>
            <person name="Arai W."/>
            <person name="Tsubouchi T."/>
            <person name="Morono Y."/>
            <person name="Uchiyama I."/>
            <person name="Ito T."/>
            <person name="Fujiyama A."/>
            <person name="Inagaki F."/>
            <person name="Takami H."/>
        </authorList>
    </citation>
    <scope>NUCLEOTIDE SEQUENCE</scope>
    <source>
        <strain evidence="1">Expedition CK06-06</strain>
    </source>
</reference>
<evidence type="ECO:0000313" key="1">
    <source>
        <dbReference type="EMBL" id="GAG55496.1"/>
    </source>
</evidence>
<dbReference type="EMBL" id="BART01005947">
    <property type="protein sequence ID" value="GAG55496.1"/>
    <property type="molecule type" value="Genomic_DNA"/>
</dbReference>
<dbReference type="AlphaFoldDB" id="X1A5M3"/>
<sequence>MKLTKQKAIAKYCKECSGNAKEVTLCNVFDCPLWQYRCGYHMSSQSYKPRIQNAFRKYKLDVRELKVMGYTIENFLAQG</sequence>
<accession>X1A5M3</accession>
<gene>
    <name evidence="1" type="ORF">S01H4_13500</name>
</gene>
<organism evidence="1">
    <name type="scientific">marine sediment metagenome</name>
    <dbReference type="NCBI Taxonomy" id="412755"/>
    <lineage>
        <taxon>unclassified sequences</taxon>
        <taxon>metagenomes</taxon>
        <taxon>ecological metagenomes</taxon>
    </lineage>
</organism>
<comment type="caution">
    <text evidence="1">The sequence shown here is derived from an EMBL/GenBank/DDBJ whole genome shotgun (WGS) entry which is preliminary data.</text>
</comment>
<proteinExistence type="predicted"/>
<protein>
    <submittedName>
        <fullName evidence="1">Uncharacterized protein</fullName>
    </submittedName>
</protein>